<name>A0A6J6EM86_9ZZZZ</name>
<protein>
    <submittedName>
        <fullName evidence="1">Unannotated protein</fullName>
    </submittedName>
</protein>
<sequence length="367" mass="41590">MRVHSLSWDIAVFLKRLPKNLRSNRWWIVWNKRLYLSTPRKGLATNRASQRNHVEDWVAESNHYVVWFLRAFRRKEFEGAQHALFLPELGMFGNMTKRLAAALATADSLGFGHVVVPRSAEFSGGIYERGVHDRGGRALFWMCDTRDSPHSPVTVLHKTDFLSGRALPARELAAFSPRGWADLFSVLINKPVKAPLPDSHLVIHLRGGDVFGPRKPASYGQPPLAFYQRILDNERWSAVTIVHQDDKNPVLRPFLETCKARKVPVTTHSGKVGEDIAELLRASTLVAGRGTFMPAVVGLSRNVKRVFYFHDKFSIHPPVPGVEIIRISDVEGTYVRDVLSNNWENSDYQRKLMLTYPQSNLGRGALH</sequence>
<organism evidence="1">
    <name type="scientific">freshwater metagenome</name>
    <dbReference type="NCBI Taxonomy" id="449393"/>
    <lineage>
        <taxon>unclassified sequences</taxon>
        <taxon>metagenomes</taxon>
        <taxon>ecological metagenomes</taxon>
    </lineage>
</organism>
<accession>A0A6J6EM86</accession>
<dbReference type="AlphaFoldDB" id="A0A6J6EM86"/>
<reference evidence="1" key="1">
    <citation type="submission" date="2020-05" db="EMBL/GenBank/DDBJ databases">
        <authorList>
            <person name="Chiriac C."/>
            <person name="Salcher M."/>
            <person name="Ghai R."/>
            <person name="Kavagutti S V."/>
        </authorList>
    </citation>
    <scope>NUCLEOTIDE SEQUENCE</scope>
</reference>
<dbReference type="EMBL" id="CAEZTM010000053">
    <property type="protein sequence ID" value="CAB4576475.1"/>
    <property type="molecule type" value="Genomic_DNA"/>
</dbReference>
<proteinExistence type="predicted"/>
<evidence type="ECO:0000313" key="1">
    <source>
        <dbReference type="EMBL" id="CAB4576475.1"/>
    </source>
</evidence>
<gene>
    <name evidence="1" type="ORF">UFOPK1684_01075</name>
</gene>